<proteinExistence type="predicted"/>
<protein>
    <submittedName>
        <fullName evidence="1">Uncharacterized protein</fullName>
    </submittedName>
</protein>
<dbReference type="Proteomes" id="UP000266861">
    <property type="component" value="Unassembled WGS sequence"/>
</dbReference>
<keyword evidence="2" id="KW-1185">Reference proteome</keyword>
<organism evidence="1 2">
    <name type="scientific">Diversispora epigaea</name>
    <dbReference type="NCBI Taxonomy" id="1348612"/>
    <lineage>
        <taxon>Eukaryota</taxon>
        <taxon>Fungi</taxon>
        <taxon>Fungi incertae sedis</taxon>
        <taxon>Mucoromycota</taxon>
        <taxon>Glomeromycotina</taxon>
        <taxon>Glomeromycetes</taxon>
        <taxon>Diversisporales</taxon>
        <taxon>Diversisporaceae</taxon>
        <taxon>Diversispora</taxon>
    </lineage>
</organism>
<comment type="caution">
    <text evidence="1">The sequence shown here is derived from an EMBL/GenBank/DDBJ whole genome shotgun (WGS) entry which is preliminary data.</text>
</comment>
<dbReference type="AlphaFoldDB" id="A0A397IG11"/>
<sequence>MWSRNFNAGTETKPYYNDNTIRALEDGNEEIDVINTDWKPETHYTELRKLELFQWNLWLKQRIYLFYNLLASY</sequence>
<evidence type="ECO:0000313" key="1">
    <source>
        <dbReference type="EMBL" id="RHZ71620.1"/>
    </source>
</evidence>
<evidence type="ECO:0000313" key="2">
    <source>
        <dbReference type="Proteomes" id="UP000266861"/>
    </source>
</evidence>
<name>A0A397IG11_9GLOM</name>
<dbReference type="OrthoDB" id="2484980at2759"/>
<dbReference type="EMBL" id="PQFF01000234">
    <property type="protein sequence ID" value="RHZ71620.1"/>
    <property type="molecule type" value="Genomic_DNA"/>
</dbReference>
<reference evidence="1 2" key="1">
    <citation type="submission" date="2018-08" db="EMBL/GenBank/DDBJ databases">
        <title>Genome and evolution of the arbuscular mycorrhizal fungus Diversispora epigaea (formerly Glomus versiforme) and its bacterial endosymbionts.</title>
        <authorList>
            <person name="Sun X."/>
            <person name="Fei Z."/>
            <person name="Harrison M."/>
        </authorList>
    </citation>
    <scope>NUCLEOTIDE SEQUENCE [LARGE SCALE GENOMIC DNA]</scope>
    <source>
        <strain evidence="1 2">IT104</strain>
    </source>
</reference>
<gene>
    <name evidence="1" type="ORF">Glove_256g152</name>
</gene>
<accession>A0A397IG11</accession>